<evidence type="ECO:0000313" key="3">
    <source>
        <dbReference type="Proteomes" id="UP000199087"/>
    </source>
</evidence>
<feature type="transmembrane region" description="Helical" evidence="1">
    <location>
        <begin position="122"/>
        <end position="143"/>
    </location>
</feature>
<dbReference type="EMBL" id="CVRB01000004">
    <property type="protein sequence ID" value="CRK83714.1"/>
    <property type="molecule type" value="Genomic_DNA"/>
</dbReference>
<feature type="transmembrane region" description="Helical" evidence="1">
    <location>
        <begin position="625"/>
        <end position="642"/>
    </location>
</feature>
<evidence type="ECO:0000313" key="2">
    <source>
        <dbReference type="EMBL" id="CRK83714.1"/>
    </source>
</evidence>
<feature type="transmembrane region" description="Helical" evidence="1">
    <location>
        <begin position="1071"/>
        <end position="1091"/>
    </location>
</feature>
<feature type="transmembrane region" description="Helical" evidence="1">
    <location>
        <begin position="180"/>
        <end position="202"/>
    </location>
</feature>
<feature type="transmembrane region" description="Helical" evidence="1">
    <location>
        <begin position="596"/>
        <end position="613"/>
    </location>
</feature>
<feature type="transmembrane region" description="Helical" evidence="1">
    <location>
        <begin position="782"/>
        <end position="801"/>
    </location>
</feature>
<feature type="transmembrane region" description="Helical" evidence="1">
    <location>
        <begin position="909"/>
        <end position="930"/>
    </location>
</feature>
<feature type="transmembrane region" description="Helical" evidence="1">
    <location>
        <begin position="214"/>
        <end position="233"/>
    </location>
</feature>
<protein>
    <recommendedName>
        <fullName evidence="4">DUF2157 domain-containing protein</fullName>
    </recommendedName>
</protein>
<feature type="transmembrane region" description="Helical" evidence="1">
    <location>
        <begin position="807"/>
        <end position="826"/>
    </location>
</feature>
<feature type="transmembrane region" description="Helical" evidence="1">
    <location>
        <begin position="478"/>
        <end position="499"/>
    </location>
</feature>
<gene>
    <name evidence="2" type="ORF">BN000_03705</name>
</gene>
<feature type="transmembrane region" description="Helical" evidence="1">
    <location>
        <begin position="835"/>
        <end position="851"/>
    </location>
</feature>
<feature type="transmembrane region" description="Helical" evidence="1">
    <location>
        <begin position="398"/>
        <end position="416"/>
    </location>
</feature>
<feature type="transmembrane region" description="Helical" evidence="1">
    <location>
        <begin position="756"/>
        <end position="775"/>
    </location>
</feature>
<evidence type="ECO:0008006" key="4">
    <source>
        <dbReference type="Google" id="ProtNLM"/>
    </source>
</evidence>
<feature type="transmembrane region" description="Helical" evidence="1">
    <location>
        <begin position="942"/>
        <end position="959"/>
    </location>
</feature>
<name>A0A0U1P0B7_9BACI</name>
<feature type="transmembrane region" description="Helical" evidence="1">
    <location>
        <begin position="565"/>
        <end position="584"/>
    </location>
</feature>
<evidence type="ECO:0000256" key="1">
    <source>
        <dbReference type="SAM" id="Phobius"/>
    </source>
</evidence>
<feature type="transmembrane region" description="Helical" evidence="1">
    <location>
        <begin position="648"/>
        <end position="666"/>
    </location>
</feature>
<feature type="transmembrane region" description="Helical" evidence="1">
    <location>
        <begin position="673"/>
        <end position="694"/>
    </location>
</feature>
<feature type="transmembrane region" description="Helical" evidence="1">
    <location>
        <begin position="149"/>
        <end position="168"/>
    </location>
</feature>
<feature type="transmembrane region" description="Helical" evidence="1">
    <location>
        <begin position="881"/>
        <end position="903"/>
    </location>
</feature>
<accession>A0A0U1P0B7</accession>
<dbReference type="Proteomes" id="UP000199087">
    <property type="component" value="Unassembled WGS sequence"/>
</dbReference>
<sequence>MKIFINSVKLHQDGKLRLCNFFKTDGKLRGEFMEKNMREVRKKIFNQVLFMLETEGYLSEAVVEEVAKAHHQYHLDLKYKESCGPLLPVEKKVNNLNSVVTKPKKVKKTLTMEEVRERNITWSLNIGVIFLLIGGLFVATSNWESLTSMMKSGFIAIVALLFYVLALITKKVLHIEKTAFAFNVLGSLFLPIFILSLGWYGLLGPYLSISGKGHFILGIIGSFLSATVYVHLSKHLASRLFVWFTFTAVSAGVAFFLASFYLKIDFFYLGLMIFNILFIFIYHRVKNNDSLKLFTHEFVPFIQVNIVLSTLFMIFLYDNQVLYSFNLLLTAIIYLSMIYVTGRKEYHFVFSIMIVYGAYQLIEHSALTSIGAIVYAIMGFGIAFVPKWMKQDFSLDKAFHYTSAVISGCAFIYISLEGIFLHFGTPSIVLMIAYLIMAINFLYLAYSDPKRLFSYLSSAFIASAIYEGTALIGKPFEVIHFSFTLFITGFTLYIVVGIVTQTKYLKIIRTSSRDIGAAIMTVAIITAFGLLYWWELGTMLMLVAVISYFMNIKEERRNLQESAKWILPISLGLGIVAFGEEVNANFPTYDEQYGNTINFVAGALLVFLSRIGWKQFKKNELERTSFYISQILYSIGIALALVNPIYQLWLQPFVLLFGIGMYTLLYRTHGSKWFAYLISFTTLLAYFSIIHAILDKYPFIHTIDSFIPSSSAVLLLFIGYLFRIKDTNLLSSFAWLGNGIYPFALLYTLFAFHTDSFFSFLLAVFVYGFSALQEAKEWKLKLFLYGSFTSLLFVFTTGIDYLDAQDFSRYEFPITSASILLFWIFANQKIKERTAYYLVPFSLFGIVITLITYPFGWSPYLIAIIYSMALLVYLHLLKWDLLAIVPLFFTFFATVEFFVYSGMDSFEKMLWSGGLGILSTLIGQIVYNKLVVSSKKLQEVKVDAYTVISYLFYLLMYYFDNQQVWTLALPGLLIAATVWLQRNRVPAKFSVFVVILSGVYLLQPYYSVIGKLNVPAIWEREVLVLPWIALVVFIRLKFKGMYTKVTKPLEWGVLLVVSMLLIQDGLVSSNIYDAIILGTLALISNVVRNVLANKIIFLYWVWGTFA</sequence>
<keyword evidence="1" id="KW-0472">Membrane</keyword>
<feature type="transmembrane region" description="Helical" evidence="1">
    <location>
        <begin position="368"/>
        <end position="386"/>
    </location>
</feature>
<organism evidence="2 3">
    <name type="scientific">Neobacillus massiliamazoniensis</name>
    <dbReference type="NCBI Taxonomy" id="1499688"/>
    <lineage>
        <taxon>Bacteria</taxon>
        <taxon>Bacillati</taxon>
        <taxon>Bacillota</taxon>
        <taxon>Bacilli</taxon>
        <taxon>Bacillales</taxon>
        <taxon>Bacillaceae</taxon>
        <taxon>Neobacillus</taxon>
    </lineage>
</organism>
<feature type="transmembrane region" description="Helical" evidence="1">
    <location>
        <begin position="321"/>
        <end position="339"/>
    </location>
</feature>
<keyword evidence="3" id="KW-1185">Reference proteome</keyword>
<keyword evidence="1" id="KW-1133">Transmembrane helix</keyword>
<feature type="transmembrane region" description="Helical" evidence="1">
    <location>
        <begin position="857"/>
        <end position="874"/>
    </location>
</feature>
<feature type="transmembrane region" description="Helical" evidence="1">
    <location>
        <begin position="1048"/>
        <end position="1065"/>
    </location>
</feature>
<feature type="transmembrane region" description="Helical" evidence="1">
    <location>
        <begin position="729"/>
        <end position="750"/>
    </location>
</feature>
<dbReference type="STRING" id="1499688.BN000_03705"/>
<feature type="transmembrane region" description="Helical" evidence="1">
    <location>
        <begin position="240"/>
        <end position="260"/>
    </location>
</feature>
<feature type="transmembrane region" description="Helical" evidence="1">
    <location>
        <begin position="706"/>
        <end position="722"/>
    </location>
</feature>
<feature type="transmembrane region" description="Helical" evidence="1">
    <location>
        <begin position="266"/>
        <end position="285"/>
    </location>
</feature>
<reference evidence="3" key="1">
    <citation type="submission" date="2015-05" db="EMBL/GenBank/DDBJ databases">
        <authorList>
            <person name="Urmite Genomes"/>
        </authorList>
    </citation>
    <scope>NUCLEOTIDE SEQUENCE [LARGE SCALE GENOMIC DNA]</scope>
    <source>
        <strain evidence="3">LF1</strain>
    </source>
</reference>
<feature type="transmembrane region" description="Helical" evidence="1">
    <location>
        <begin position="511"/>
        <end position="530"/>
    </location>
</feature>
<keyword evidence="1" id="KW-0812">Transmembrane</keyword>
<feature type="transmembrane region" description="Helical" evidence="1">
    <location>
        <begin position="428"/>
        <end position="446"/>
    </location>
</feature>
<feature type="transmembrane region" description="Helical" evidence="1">
    <location>
        <begin position="1018"/>
        <end position="1036"/>
    </location>
</feature>
<dbReference type="AlphaFoldDB" id="A0A0U1P0B7"/>
<feature type="transmembrane region" description="Helical" evidence="1">
    <location>
        <begin position="989"/>
        <end position="1006"/>
    </location>
</feature>
<feature type="transmembrane region" description="Helical" evidence="1">
    <location>
        <begin position="297"/>
        <end position="315"/>
    </location>
</feature>
<proteinExistence type="predicted"/>
<feature type="transmembrane region" description="Helical" evidence="1">
    <location>
        <begin position="453"/>
        <end position="472"/>
    </location>
</feature>
<feature type="transmembrane region" description="Helical" evidence="1">
    <location>
        <begin position="965"/>
        <end position="982"/>
    </location>
</feature>